<proteinExistence type="predicted"/>
<accession>A0ABV3Z528</accession>
<dbReference type="EMBL" id="JBEHZE010000001">
    <property type="protein sequence ID" value="MEX6633553.1"/>
    <property type="molecule type" value="Genomic_DNA"/>
</dbReference>
<keyword evidence="2" id="KW-1185">Reference proteome</keyword>
<dbReference type="Proteomes" id="UP001560685">
    <property type="component" value="Unassembled WGS sequence"/>
</dbReference>
<reference evidence="1 2" key="1">
    <citation type="submission" date="2024-05" db="EMBL/GenBank/DDBJ databases">
        <title>Three bacterial strains, DH-69, EH-24, and ECK-19 isolated from coastal sediments.</title>
        <authorList>
            <person name="Ye Y.-Q."/>
            <person name="Du Z.-J."/>
        </authorList>
    </citation>
    <scope>NUCLEOTIDE SEQUENCE [LARGE SCALE GENOMIC DNA]</scope>
    <source>
        <strain evidence="1 2">ECK-19</strain>
    </source>
</reference>
<dbReference type="RefSeq" id="WP_369313525.1">
    <property type="nucleotide sequence ID" value="NZ_JBEHZE010000001.1"/>
</dbReference>
<evidence type="ECO:0000313" key="2">
    <source>
        <dbReference type="Proteomes" id="UP001560685"/>
    </source>
</evidence>
<protein>
    <submittedName>
        <fullName evidence="1">Uncharacterized protein</fullName>
    </submittedName>
</protein>
<sequence length="471" mass="52864">MDTRILKHGVPARLFPVVPESNKEQKTLSIVLATLMSVRPLAERLLLPLSVKVGKRSVLSCYTEVTLTNEIKGLKDRPDALLVLQSGKRSWSALIEAKVGRNVVGEDQLERYIELAKLNNVDSVITISNELTPSPEINPTVLTRAVPKNFQLFHLSWASILTTAFLLASSDEDPYENDDEAFLVSELIRYLEHPNSGYVALNQMNKDWPKLVSDIQTSHPLFAKSSEVVETVTAWLQEARDVALIMTRRLKEPVSIATSRSNLSNPSKWTETNAKDFVQEKVLSFELDVPNAASKILIEGDFLRRTIRVSMKLSAPTDRVSNAARLNWLLRQLAKSNRGKVIIRCITRGKGQNYGAMADEIDPKSDEIKELGDILSFQLEMSNDLGAKFNSRKKFIECLEEIVPEFYSNVGQYLQAYVPPPPKYEKAKAKEEEAVDELNKDVAKPLTSSVLQERPAWAVTWQTGAKLEETS</sequence>
<gene>
    <name evidence="1" type="ORF">ABFZ84_08320</name>
</gene>
<name>A0ABV3Z528_9PROT</name>
<comment type="caution">
    <text evidence="1">The sequence shown here is derived from an EMBL/GenBank/DDBJ whole genome shotgun (WGS) entry which is preliminary data.</text>
</comment>
<organism evidence="1 2">
    <name type="scientific">Hyphococcus lacteus</name>
    <dbReference type="NCBI Taxonomy" id="3143536"/>
    <lineage>
        <taxon>Bacteria</taxon>
        <taxon>Pseudomonadati</taxon>
        <taxon>Pseudomonadota</taxon>
        <taxon>Alphaproteobacteria</taxon>
        <taxon>Parvularculales</taxon>
        <taxon>Parvularculaceae</taxon>
        <taxon>Hyphococcus</taxon>
    </lineage>
</organism>
<evidence type="ECO:0000313" key="1">
    <source>
        <dbReference type="EMBL" id="MEX6633553.1"/>
    </source>
</evidence>